<protein>
    <submittedName>
        <fullName evidence="5">C1 family peptidase</fullName>
    </submittedName>
</protein>
<evidence type="ECO:0000256" key="3">
    <source>
        <dbReference type="SAM" id="Phobius"/>
    </source>
</evidence>
<feature type="region of interest" description="Disordered" evidence="2">
    <location>
        <begin position="1"/>
        <end position="28"/>
    </location>
</feature>
<dbReference type="SMART" id="SM00645">
    <property type="entry name" value="Pept_C1"/>
    <property type="match status" value="1"/>
</dbReference>
<dbReference type="InterPro" id="IPR038765">
    <property type="entry name" value="Papain-like_cys_pep_sf"/>
</dbReference>
<name>A0ABV8QUK9_9BACT</name>
<feature type="domain" description="Peptidase C1A papain C-terminal" evidence="4">
    <location>
        <begin position="129"/>
        <end position="353"/>
    </location>
</feature>
<sequence length="539" mass="58226">MALHMVDDPDGQDDYVDDNSGGGSNTGGGGMSGGGGLLSFLPLLIGLFSRGGGNNSSGRGGCGGKGILIVLVLAVAGYFLLNQNSCSNIVNSDVTNSLFSQSGYNFNPNETKKAQVYEGLEDDNAKNPLPERVSLAAFAPTVQNQGKQGSCVAWSSAYAARTILEAVSTNQDPNSIAYSPAFLYNNIALEDCQGSYIQRAMEFMQQRGAVSYNDFPYDENNCSRQANNTLFQVADQNKIHGFHRLTETDDVNGINIRAIKEHLAKDAPVVIGMMVGGTFMQEMMGAKVWHPTNDDAQMIGFGGHAMCVVGYDDRIEGGAFQIMNSWGPEWGQNGFAYVRYGDFKNFVREAYGLDPLPKRGAALNATFECNIGLFNTGTKQNITMQYSGSNVFKTASPIKKGDKFKIEIKNEVACYIYIFTPNTAGQTEVLFPYKPIHSAYCGITGYRLFPRKESIQADEIGNKDVMGIVVSKTELDYKALNTAINNSAGADFNRKFNNAVAAAVTKDVDYSKGSNGAIHFSAGTSEKALVACLVEIEKQ</sequence>
<organism evidence="5 6">
    <name type="scientific">Ferruginibacter yonginensis</name>
    <dbReference type="NCBI Taxonomy" id="1310416"/>
    <lineage>
        <taxon>Bacteria</taxon>
        <taxon>Pseudomonadati</taxon>
        <taxon>Bacteroidota</taxon>
        <taxon>Chitinophagia</taxon>
        <taxon>Chitinophagales</taxon>
        <taxon>Chitinophagaceae</taxon>
        <taxon>Ferruginibacter</taxon>
    </lineage>
</organism>
<gene>
    <name evidence="5" type="ORF">ACFOWM_11685</name>
</gene>
<dbReference type="Proteomes" id="UP001595907">
    <property type="component" value="Unassembled WGS sequence"/>
</dbReference>
<feature type="compositionally biased region" description="Acidic residues" evidence="2">
    <location>
        <begin position="8"/>
        <end position="17"/>
    </location>
</feature>
<comment type="similarity">
    <text evidence="1">Belongs to the peptidase C1 family.</text>
</comment>
<evidence type="ECO:0000313" key="6">
    <source>
        <dbReference type="Proteomes" id="UP001595907"/>
    </source>
</evidence>
<proteinExistence type="inferred from homology"/>
<keyword evidence="6" id="KW-1185">Reference proteome</keyword>
<dbReference type="InterPro" id="IPR013128">
    <property type="entry name" value="Peptidase_C1A"/>
</dbReference>
<dbReference type="EMBL" id="JBHSCZ010000002">
    <property type="protein sequence ID" value="MFC4263546.1"/>
    <property type="molecule type" value="Genomic_DNA"/>
</dbReference>
<feature type="transmembrane region" description="Helical" evidence="3">
    <location>
        <begin position="60"/>
        <end position="81"/>
    </location>
</feature>
<evidence type="ECO:0000256" key="1">
    <source>
        <dbReference type="ARBA" id="ARBA00008455"/>
    </source>
</evidence>
<dbReference type="SUPFAM" id="SSF54001">
    <property type="entry name" value="Cysteine proteinases"/>
    <property type="match status" value="1"/>
</dbReference>
<dbReference type="InterPro" id="IPR000668">
    <property type="entry name" value="Peptidase_C1A_C"/>
</dbReference>
<keyword evidence="3" id="KW-0812">Transmembrane</keyword>
<accession>A0ABV8QUK9</accession>
<evidence type="ECO:0000313" key="5">
    <source>
        <dbReference type="EMBL" id="MFC4263546.1"/>
    </source>
</evidence>
<reference evidence="6" key="1">
    <citation type="journal article" date="2019" name="Int. J. Syst. Evol. Microbiol.">
        <title>The Global Catalogue of Microorganisms (GCM) 10K type strain sequencing project: providing services to taxonomists for standard genome sequencing and annotation.</title>
        <authorList>
            <consortium name="The Broad Institute Genomics Platform"/>
            <consortium name="The Broad Institute Genome Sequencing Center for Infectious Disease"/>
            <person name="Wu L."/>
            <person name="Ma J."/>
        </authorList>
    </citation>
    <scope>NUCLEOTIDE SEQUENCE [LARGE SCALE GENOMIC DNA]</scope>
    <source>
        <strain evidence="6">CECT 8289</strain>
    </source>
</reference>
<dbReference type="CDD" id="cd02619">
    <property type="entry name" value="Peptidase_C1"/>
    <property type="match status" value="1"/>
</dbReference>
<evidence type="ECO:0000256" key="2">
    <source>
        <dbReference type="SAM" id="MobiDB-lite"/>
    </source>
</evidence>
<feature type="transmembrane region" description="Helical" evidence="3">
    <location>
        <begin position="29"/>
        <end position="48"/>
    </location>
</feature>
<dbReference type="Gene3D" id="3.90.70.10">
    <property type="entry name" value="Cysteine proteinases"/>
    <property type="match status" value="1"/>
</dbReference>
<keyword evidence="3" id="KW-0472">Membrane</keyword>
<dbReference type="PANTHER" id="PTHR12411">
    <property type="entry name" value="CYSTEINE PROTEASE FAMILY C1-RELATED"/>
    <property type="match status" value="1"/>
</dbReference>
<comment type="caution">
    <text evidence="5">The sequence shown here is derived from an EMBL/GenBank/DDBJ whole genome shotgun (WGS) entry which is preliminary data.</text>
</comment>
<evidence type="ECO:0000259" key="4">
    <source>
        <dbReference type="SMART" id="SM00645"/>
    </source>
</evidence>
<dbReference type="Pfam" id="PF00112">
    <property type="entry name" value="Peptidase_C1"/>
    <property type="match status" value="1"/>
</dbReference>
<keyword evidence="3" id="KW-1133">Transmembrane helix</keyword>
<dbReference type="RefSeq" id="WP_379710264.1">
    <property type="nucleotide sequence ID" value="NZ_JBHSCZ010000002.1"/>
</dbReference>